<dbReference type="EMBL" id="JAFJYH010000323">
    <property type="protein sequence ID" value="KAG4413292.1"/>
    <property type="molecule type" value="Genomic_DNA"/>
</dbReference>
<comment type="caution">
    <text evidence="3">The sequence shown here is derived from an EMBL/GenBank/DDBJ whole genome shotgun (WGS) entry which is preliminary data.</text>
</comment>
<evidence type="ECO:0000256" key="1">
    <source>
        <dbReference type="ARBA" id="ARBA00022793"/>
    </source>
</evidence>
<dbReference type="GO" id="GO:0004609">
    <property type="term" value="F:phosphatidylserine decarboxylase activity"/>
    <property type="evidence" value="ECO:0007669"/>
    <property type="project" value="InterPro"/>
</dbReference>
<organism evidence="3 4">
    <name type="scientific">Cadophora malorum</name>
    <dbReference type="NCBI Taxonomy" id="108018"/>
    <lineage>
        <taxon>Eukaryota</taxon>
        <taxon>Fungi</taxon>
        <taxon>Dikarya</taxon>
        <taxon>Ascomycota</taxon>
        <taxon>Pezizomycotina</taxon>
        <taxon>Leotiomycetes</taxon>
        <taxon>Helotiales</taxon>
        <taxon>Ploettnerulaceae</taxon>
        <taxon>Cadophora</taxon>
    </lineage>
</organism>
<evidence type="ECO:0000313" key="4">
    <source>
        <dbReference type="Proteomes" id="UP000664132"/>
    </source>
</evidence>
<keyword evidence="2" id="KW-0456">Lyase</keyword>
<reference evidence="3" key="1">
    <citation type="submission" date="2021-02" db="EMBL/GenBank/DDBJ databases">
        <title>Genome sequence Cadophora malorum strain M34.</title>
        <authorList>
            <person name="Stefanovic E."/>
            <person name="Vu D."/>
            <person name="Scully C."/>
            <person name="Dijksterhuis J."/>
            <person name="Roader J."/>
            <person name="Houbraken J."/>
        </authorList>
    </citation>
    <scope>NUCLEOTIDE SEQUENCE</scope>
    <source>
        <strain evidence="3">M34</strain>
    </source>
</reference>
<evidence type="ECO:0008006" key="5">
    <source>
        <dbReference type="Google" id="ProtNLM"/>
    </source>
</evidence>
<dbReference type="PANTHER" id="PTHR10067">
    <property type="entry name" value="PHOSPHATIDYLSERINE DECARBOXYLASE"/>
    <property type="match status" value="1"/>
</dbReference>
<accession>A0A8H7W317</accession>
<evidence type="ECO:0000256" key="2">
    <source>
        <dbReference type="ARBA" id="ARBA00023239"/>
    </source>
</evidence>
<keyword evidence="4" id="KW-1185">Reference proteome</keyword>
<dbReference type="Pfam" id="PF02666">
    <property type="entry name" value="PS_Dcarbxylase"/>
    <property type="match status" value="2"/>
</dbReference>
<gene>
    <name evidence="3" type="ORF">IFR04_013583</name>
</gene>
<protein>
    <recommendedName>
        <fullName evidence="5">Phosphatidylserine decarboxylase</fullName>
    </recommendedName>
</protein>
<dbReference type="OrthoDB" id="5973539at2759"/>
<evidence type="ECO:0000313" key="3">
    <source>
        <dbReference type="EMBL" id="KAG4413292.1"/>
    </source>
</evidence>
<proteinExistence type="predicted"/>
<keyword evidence="1" id="KW-0210">Decarboxylase</keyword>
<dbReference type="Proteomes" id="UP000664132">
    <property type="component" value="Unassembled WGS sequence"/>
</dbReference>
<dbReference type="AlphaFoldDB" id="A0A8H7W317"/>
<name>A0A8H7W317_9HELO</name>
<dbReference type="InterPro" id="IPR003817">
    <property type="entry name" value="PS_Dcarbxylase"/>
</dbReference>
<dbReference type="GO" id="GO:0008654">
    <property type="term" value="P:phospholipid biosynthetic process"/>
    <property type="evidence" value="ECO:0007669"/>
    <property type="project" value="InterPro"/>
</dbReference>
<sequence>MTKLNCTFPEHYLRLLQLFPEQRSYQENGQSIDRTHLLRLWNHEKTIAAGQKEASKACAHEIKAFVDFYHINMDDFQPSSLSSLDPGSNNFTIGNLILDVERAKLWADGGVASFRLSPQDYHHYHSPVAGKCCIVVETKEFGMVPVVAIGATEVGTVEINEPLRKEGTDVKKGDEIGLFQFGGSSIIVAFGKDRIKFDQDLLSVSQRRIIVDVEVGMSLGIACPKSSSELGLLL</sequence>
<dbReference type="PANTHER" id="PTHR10067:SF11">
    <property type="entry name" value="PHOSPHATIDYLSERINE DECARBOXYLASE"/>
    <property type="match status" value="1"/>
</dbReference>